<evidence type="ECO:0000256" key="1">
    <source>
        <dbReference type="SAM" id="MobiDB-lite"/>
    </source>
</evidence>
<dbReference type="SUPFAM" id="SSF51045">
    <property type="entry name" value="WW domain"/>
    <property type="match status" value="1"/>
</dbReference>
<gene>
    <name evidence="2" type="ORF">EPUL_005523</name>
</gene>
<proteinExistence type="predicted"/>
<organism evidence="2 3">
    <name type="scientific">Erysiphe pulchra</name>
    <dbReference type="NCBI Taxonomy" id="225359"/>
    <lineage>
        <taxon>Eukaryota</taxon>
        <taxon>Fungi</taxon>
        <taxon>Dikarya</taxon>
        <taxon>Ascomycota</taxon>
        <taxon>Pezizomycotina</taxon>
        <taxon>Leotiomycetes</taxon>
        <taxon>Erysiphales</taxon>
        <taxon>Erysiphaceae</taxon>
        <taxon>Erysiphe</taxon>
    </lineage>
</organism>
<evidence type="ECO:0000313" key="2">
    <source>
        <dbReference type="EMBL" id="POS82488.1"/>
    </source>
</evidence>
<feature type="compositionally biased region" description="Low complexity" evidence="1">
    <location>
        <begin position="110"/>
        <end position="119"/>
    </location>
</feature>
<dbReference type="Proteomes" id="UP000237438">
    <property type="component" value="Unassembled WGS sequence"/>
</dbReference>
<dbReference type="InterPro" id="IPR036020">
    <property type="entry name" value="WW_dom_sf"/>
</dbReference>
<dbReference type="EMBL" id="PEDP01002730">
    <property type="protein sequence ID" value="POS82488.1"/>
    <property type="molecule type" value="Genomic_DNA"/>
</dbReference>
<protein>
    <recommendedName>
        <fullName evidence="4">WW domain-containing protein</fullName>
    </recommendedName>
</protein>
<accession>A0A2S4PKC6</accession>
<keyword evidence="3" id="KW-1185">Reference proteome</keyword>
<sequence>MNFADPPPPYTPRKNNDETSDDRSEGLSPQPGSLITPSARRSMEDELRTLPGGWVRQYDSESGHQFYVDTSRNPPRSVWHHPHDDAEYRSNLSPSELLRLEVPDSKDRPNSLSSPSSSTSRRESDESTHLRPGIQKFGRRLKDIITSTTHEERIKARQERDYMELEAYRQHQQFRDKMTQAAKTGEPQLLGIDSDGKEIWIKAPTFNIDRNRMDSHSFVQNNGRACVGLGTSSLQDHQNWNGYYNDLYASRYANGSNFGYNRPYDAYHRPTGSGFGGGMGLPLGLGLTGGILFGGMLL</sequence>
<comment type="caution">
    <text evidence="2">The sequence shown here is derived from an EMBL/GenBank/DDBJ whole genome shotgun (WGS) entry which is preliminary data.</text>
</comment>
<name>A0A2S4PKC6_9PEZI</name>
<feature type="compositionally biased region" description="Pro residues" evidence="1">
    <location>
        <begin position="1"/>
        <end position="11"/>
    </location>
</feature>
<feature type="compositionally biased region" description="Basic and acidic residues" evidence="1">
    <location>
        <begin position="14"/>
        <end position="25"/>
    </location>
</feature>
<dbReference type="STRING" id="225359.A0A2S4PKC6"/>
<evidence type="ECO:0000313" key="3">
    <source>
        <dbReference type="Proteomes" id="UP000237438"/>
    </source>
</evidence>
<feature type="compositionally biased region" description="Basic and acidic residues" evidence="1">
    <location>
        <begin position="98"/>
        <end position="109"/>
    </location>
</feature>
<dbReference type="Gene3D" id="2.20.70.10">
    <property type="match status" value="1"/>
</dbReference>
<reference evidence="2 3" key="1">
    <citation type="submission" date="2017-10" db="EMBL/GenBank/DDBJ databases">
        <title>Development of genomic resources for the powdery mildew, Erysiphe pulchra.</title>
        <authorList>
            <person name="Wadl P.A."/>
            <person name="Mack B.M."/>
            <person name="Moore G."/>
            <person name="Beltz S.B."/>
        </authorList>
    </citation>
    <scope>NUCLEOTIDE SEQUENCE [LARGE SCALE GENOMIC DNA]</scope>
    <source>
        <strain evidence="2">Cflorida</strain>
    </source>
</reference>
<feature type="region of interest" description="Disordered" evidence="1">
    <location>
        <begin position="1"/>
        <end position="48"/>
    </location>
</feature>
<evidence type="ECO:0008006" key="4">
    <source>
        <dbReference type="Google" id="ProtNLM"/>
    </source>
</evidence>
<dbReference type="OrthoDB" id="2367685at2759"/>
<feature type="region of interest" description="Disordered" evidence="1">
    <location>
        <begin position="65"/>
        <end position="135"/>
    </location>
</feature>
<feature type="compositionally biased region" description="Basic and acidic residues" evidence="1">
    <location>
        <begin position="120"/>
        <end position="129"/>
    </location>
</feature>
<dbReference type="AlphaFoldDB" id="A0A2S4PKC6"/>